<evidence type="ECO:0000313" key="5">
    <source>
        <dbReference type="EMBL" id="RPA33556.1"/>
    </source>
</evidence>
<evidence type="ECO:0000256" key="2">
    <source>
        <dbReference type="SAM" id="Coils"/>
    </source>
</evidence>
<evidence type="ECO:0000313" key="4">
    <source>
        <dbReference type="EMBL" id="AZG34656.1"/>
    </source>
</evidence>
<evidence type="ECO:0000256" key="1">
    <source>
        <dbReference type="ARBA" id="ARBA00009477"/>
    </source>
</evidence>
<evidence type="ECO:0000313" key="7">
    <source>
        <dbReference type="Proteomes" id="UP000278855"/>
    </source>
</evidence>
<dbReference type="Proteomes" id="UP000278855">
    <property type="component" value="Unassembled WGS sequence"/>
</dbReference>
<dbReference type="GO" id="GO:1990281">
    <property type="term" value="C:efflux pump complex"/>
    <property type="evidence" value="ECO:0007669"/>
    <property type="project" value="TreeGrafter"/>
</dbReference>
<dbReference type="PANTHER" id="PTHR30469">
    <property type="entry name" value="MULTIDRUG RESISTANCE PROTEIN MDTA"/>
    <property type="match status" value="1"/>
</dbReference>
<reference evidence="5" key="3">
    <citation type="submission" date="2018-11" db="EMBL/GenBank/DDBJ databases">
        <authorList>
            <person name="Hwang Y.J."/>
            <person name="Hwang C.Y."/>
        </authorList>
    </citation>
    <scope>NUCLEOTIDE SEQUENCE</scope>
    <source>
        <strain evidence="5">R106</strain>
    </source>
</reference>
<dbReference type="EMBL" id="RKKB01000002">
    <property type="protein sequence ID" value="RPA33556.1"/>
    <property type="molecule type" value="Genomic_DNA"/>
</dbReference>
<dbReference type="EMBL" id="CP034073">
    <property type="protein sequence ID" value="AZG34656.1"/>
    <property type="molecule type" value="Genomic_DNA"/>
</dbReference>
<dbReference type="AlphaFoldDB" id="A0A3N4E9G2"/>
<dbReference type="KEGG" id="spsr:EGC80_06790"/>
<dbReference type="SUPFAM" id="SSF111369">
    <property type="entry name" value="HlyD-like secretion proteins"/>
    <property type="match status" value="1"/>
</dbReference>
<sequence>MKLNRNNVIVTLLSVGSIFGVLAFNASQMPAPKKQNNSTEQAAPKLETAAAEILPQVGVVLALPQQYQAEVVGFGAAKSRYQLTFTSEVSGRVMQLSQQFESGQVIKQGDELAQINDVSYQQALTLAQANVAQAELDLLEEQRQGEQAKSEWLRSGVSGEPASALVLRTPQLAQITAALANARLALKKAQQDVNYTHVKAPFDALVVSRDIQPGSYVQAGTQLATLYSVAEVEVKVPLSEQQWQNLPELTNQQLDIATPAVTLQSSDGRYRWQGYVERVEQHVTELSRQRSLVVVVDDPLAQSTQLYPGTFVKAIIQGKSVQNLWQLPSSAISQQGDIWFVDDAGLLTKALATVLFEQNSFVYVQPISQTLNNQARNSPTQVVKRPLSSFKVGTKVMAKVEG</sequence>
<dbReference type="InterPro" id="IPR058625">
    <property type="entry name" value="MdtA-like_BSH"/>
</dbReference>
<name>A0A3N4E9G2_9GAMM</name>
<feature type="domain" description="Multidrug resistance protein MdtA-like barrel-sandwich hybrid" evidence="3">
    <location>
        <begin position="84"/>
        <end position="224"/>
    </location>
</feature>
<feature type="coiled-coil region" evidence="2">
    <location>
        <begin position="124"/>
        <end position="192"/>
    </location>
</feature>
<dbReference type="PANTHER" id="PTHR30469:SF12">
    <property type="entry name" value="MULTIDRUG RESISTANCE PROTEIN MDTA"/>
    <property type="match status" value="1"/>
</dbReference>
<dbReference type="Gene3D" id="2.40.30.170">
    <property type="match status" value="1"/>
</dbReference>
<protein>
    <submittedName>
        <fullName evidence="5">Efflux RND transporter periplasmic adaptor subunit</fullName>
    </submittedName>
</protein>
<dbReference type="NCBIfam" id="TIGR01730">
    <property type="entry name" value="RND_mfp"/>
    <property type="match status" value="1"/>
</dbReference>
<dbReference type="Gene3D" id="2.40.50.100">
    <property type="match status" value="2"/>
</dbReference>
<reference evidence="4 6" key="1">
    <citation type="submission" date="2018-11" db="EMBL/GenBank/DDBJ databases">
        <title>Shewanella sp. M2.</title>
        <authorList>
            <person name="Hwang Y.J."/>
            <person name="Hwang C.Y."/>
        </authorList>
    </citation>
    <scope>NUCLEOTIDE SEQUENCE [LARGE SCALE GENOMIC DNA]</scope>
    <source>
        <strain evidence="4 6">M2</strain>
    </source>
</reference>
<dbReference type="OrthoDB" id="9781888at2"/>
<keyword evidence="2" id="KW-0175">Coiled coil</keyword>
<gene>
    <name evidence="5" type="ORF">EGC77_09580</name>
    <name evidence="4" type="ORF">EGC80_06790</name>
</gene>
<comment type="similarity">
    <text evidence="1">Belongs to the membrane fusion protein (MFP) (TC 8.A.1) family.</text>
</comment>
<proteinExistence type="inferred from homology"/>
<dbReference type="GO" id="GO:0015562">
    <property type="term" value="F:efflux transmembrane transporter activity"/>
    <property type="evidence" value="ECO:0007669"/>
    <property type="project" value="TreeGrafter"/>
</dbReference>
<keyword evidence="6" id="KW-1185">Reference proteome</keyword>
<accession>A0A3N4E9G2</accession>
<evidence type="ECO:0000313" key="6">
    <source>
        <dbReference type="Proteomes" id="UP000273778"/>
    </source>
</evidence>
<dbReference type="Proteomes" id="UP000273778">
    <property type="component" value="Chromosome"/>
</dbReference>
<evidence type="ECO:0000259" key="3">
    <source>
        <dbReference type="Pfam" id="PF25917"/>
    </source>
</evidence>
<dbReference type="Pfam" id="PF25917">
    <property type="entry name" value="BSH_RND"/>
    <property type="match status" value="1"/>
</dbReference>
<reference evidence="7" key="2">
    <citation type="submission" date="2018-11" db="EMBL/GenBank/DDBJ databases">
        <title>Shewanella sp. R106.</title>
        <authorList>
            <person name="Hwang Y.J."/>
            <person name="Hwang C.Y."/>
        </authorList>
    </citation>
    <scope>NUCLEOTIDE SEQUENCE [LARGE SCALE GENOMIC DNA]</scope>
    <source>
        <strain evidence="7">R106</strain>
    </source>
</reference>
<dbReference type="RefSeq" id="WP_124012649.1">
    <property type="nucleotide sequence ID" value="NZ_CP034073.1"/>
</dbReference>
<dbReference type="InterPro" id="IPR006143">
    <property type="entry name" value="RND_pump_MFP"/>
</dbReference>
<organism evidence="5 7">
    <name type="scientific">Shewanella psychromarinicola</name>
    <dbReference type="NCBI Taxonomy" id="2487742"/>
    <lineage>
        <taxon>Bacteria</taxon>
        <taxon>Pseudomonadati</taxon>
        <taxon>Pseudomonadota</taxon>
        <taxon>Gammaproteobacteria</taxon>
        <taxon>Alteromonadales</taxon>
        <taxon>Shewanellaceae</taxon>
        <taxon>Shewanella</taxon>
    </lineage>
</organism>